<organism evidence="1">
    <name type="scientific">marine sediment metagenome</name>
    <dbReference type="NCBI Taxonomy" id="412755"/>
    <lineage>
        <taxon>unclassified sequences</taxon>
        <taxon>metagenomes</taxon>
        <taxon>ecological metagenomes</taxon>
    </lineage>
</organism>
<sequence>MADEGILAALSERGFTLVREPDPIRLRYRIEQERPFNAEHPLIVVTSGPVRELPFDLWQQGH</sequence>
<dbReference type="EMBL" id="BARS01012247">
    <property type="protein sequence ID" value="GAF98354.1"/>
    <property type="molecule type" value="Genomic_DNA"/>
</dbReference>
<protein>
    <submittedName>
        <fullName evidence="1">Uncharacterized protein</fullName>
    </submittedName>
</protein>
<proteinExistence type="predicted"/>
<comment type="caution">
    <text evidence="1">The sequence shown here is derived from an EMBL/GenBank/DDBJ whole genome shotgun (WGS) entry which is preliminary data.</text>
</comment>
<feature type="non-terminal residue" evidence="1">
    <location>
        <position position="62"/>
    </location>
</feature>
<dbReference type="AlphaFoldDB" id="X0TYJ2"/>
<reference evidence="1" key="1">
    <citation type="journal article" date="2014" name="Front. Microbiol.">
        <title>High frequency of phylogenetically diverse reductive dehalogenase-homologous genes in deep subseafloor sedimentary metagenomes.</title>
        <authorList>
            <person name="Kawai M."/>
            <person name="Futagami T."/>
            <person name="Toyoda A."/>
            <person name="Takaki Y."/>
            <person name="Nishi S."/>
            <person name="Hori S."/>
            <person name="Arai W."/>
            <person name="Tsubouchi T."/>
            <person name="Morono Y."/>
            <person name="Uchiyama I."/>
            <person name="Ito T."/>
            <person name="Fujiyama A."/>
            <person name="Inagaki F."/>
            <person name="Takami H."/>
        </authorList>
    </citation>
    <scope>NUCLEOTIDE SEQUENCE</scope>
    <source>
        <strain evidence="1">Expedition CK06-06</strain>
    </source>
</reference>
<accession>X0TYJ2</accession>
<evidence type="ECO:0000313" key="1">
    <source>
        <dbReference type="EMBL" id="GAF98354.1"/>
    </source>
</evidence>
<name>X0TYJ2_9ZZZZ</name>
<gene>
    <name evidence="1" type="ORF">S01H1_21909</name>
</gene>